<name>N0BMG6_9EURY</name>
<accession>N0BMG6</accession>
<dbReference type="KEGG" id="ast:Asulf_01472"/>
<evidence type="ECO:0000313" key="2">
    <source>
        <dbReference type="Proteomes" id="UP000013307"/>
    </source>
</evidence>
<dbReference type="AlphaFoldDB" id="N0BMG6"/>
<evidence type="ECO:0000313" key="1">
    <source>
        <dbReference type="EMBL" id="AGK61455.1"/>
    </source>
</evidence>
<dbReference type="Proteomes" id="UP000013307">
    <property type="component" value="Chromosome"/>
</dbReference>
<dbReference type="EMBL" id="CP005290">
    <property type="protein sequence ID" value="AGK61455.1"/>
    <property type="molecule type" value="Genomic_DNA"/>
</dbReference>
<keyword evidence="2" id="KW-1185">Reference proteome</keyword>
<dbReference type="eggNOG" id="arCOG03793">
    <property type="taxonomic scope" value="Archaea"/>
</dbReference>
<protein>
    <submittedName>
        <fullName evidence="1">Uncharacterized protein</fullName>
    </submittedName>
</protein>
<organism evidence="1 2">
    <name type="scientific">Archaeoglobus sulfaticallidus PM70-1</name>
    <dbReference type="NCBI Taxonomy" id="387631"/>
    <lineage>
        <taxon>Archaea</taxon>
        <taxon>Methanobacteriati</taxon>
        <taxon>Methanobacteriota</taxon>
        <taxon>Archaeoglobi</taxon>
        <taxon>Archaeoglobales</taxon>
        <taxon>Archaeoglobaceae</taxon>
        <taxon>Archaeoglobus</taxon>
    </lineage>
</organism>
<reference evidence="1 2" key="1">
    <citation type="journal article" date="2013" name="Genome Announc.">
        <title>Complete Genome Sequence of the Thermophilic and Facultatively Chemolithoautotrophic Sulfate Reducer Archaeoglobus sulfaticallidus Strain PM70-1T.</title>
        <authorList>
            <person name="Stokke R."/>
            <person name="Hocking W.P."/>
            <person name="Steinsbu B.O."/>
            <person name="Steen I.H."/>
        </authorList>
    </citation>
    <scope>NUCLEOTIDE SEQUENCE [LARGE SCALE GENOMIC DNA]</scope>
    <source>
        <strain evidence="1">PM70-1</strain>
    </source>
</reference>
<gene>
    <name evidence="1" type="ORF">Asulf_01472</name>
</gene>
<dbReference type="HOGENOM" id="CLU_102816_0_0_2"/>
<proteinExistence type="predicted"/>
<sequence length="235" mass="27552">MTSNEYILPLIKKLEHLKTRIVFDSRYPMLKLLFHYVIPCFSSKRQIFVVFSDTMCRWLENAYLSFKEESPKIVEILRNASIIKIGFSEDVPFGRLYEQVPYGNPKETLSELEDLLSKLKNDDLLVCYGTHLIPALYGANTLSSILRIFDILPKWITLFAPEPDNVYERHVDNLIQRFYDVILRIKKEEEYVSFGEETYLIGVDQSYIRDIQPGFAKFCIEKDGKLVRISQTFLL</sequence>
<dbReference type="STRING" id="387631.Asulf_01472"/>